<reference evidence="2 3" key="1">
    <citation type="journal article" date="2019" name="Microbiol. Resour. Announc.">
        <title>High-quality draft genome sequence of Fusarium oxysporum f. sp. cubense strain 160527, a causal agent of Panama disease.</title>
        <authorList>
            <person name="Asai S."/>
            <person name="Ayukawa Y."/>
            <person name="Gan P."/>
            <person name="Masuda S."/>
            <person name="Komatsu K."/>
            <person name="Shirasu K."/>
            <person name="Arie T."/>
        </authorList>
    </citation>
    <scope>NUCLEOTIDE SEQUENCE [LARGE SCALE GENOMIC DNA]</scope>
    <source>
        <strain evidence="2 3">160527</strain>
    </source>
</reference>
<evidence type="ECO:0000313" key="2">
    <source>
        <dbReference type="EMBL" id="TVY67635.1"/>
    </source>
</evidence>
<dbReference type="PANTHER" id="PTHR43139:SF65">
    <property type="entry name" value="HYDROLASE FAMILY PROTEIN, PUTATIVE (AFU_ORTHOLOGUE AFUA_6G07060)-RELATED"/>
    <property type="match status" value="1"/>
</dbReference>
<name>A0A559L3X2_FUSOC</name>
<gene>
    <name evidence="2" type="primary">menH-2</name>
    <name evidence="2" type="ORF">Focb16_v002437</name>
</gene>
<evidence type="ECO:0000313" key="3">
    <source>
        <dbReference type="Proteomes" id="UP000320707"/>
    </source>
</evidence>
<dbReference type="InterPro" id="IPR052370">
    <property type="entry name" value="Meta-cleavage_hydrolase"/>
</dbReference>
<dbReference type="EMBL" id="SRMI01000006">
    <property type="protein sequence ID" value="TVY67635.1"/>
    <property type="molecule type" value="Genomic_DNA"/>
</dbReference>
<proteinExistence type="predicted"/>
<protein>
    <submittedName>
        <fullName evidence="2">Putative 2-succinyl-6-hydroxy-2,4-cyclohexadiene-1-carboxylate synthase</fullName>
    </submittedName>
</protein>
<dbReference type="Proteomes" id="UP000320707">
    <property type="component" value="Unassembled WGS sequence"/>
</dbReference>
<comment type="caution">
    <text evidence="2">The sequence shown here is derived from an EMBL/GenBank/DDBJ whole genome shotgun (WGS) entry which is preliminary data.</text>
</comment>
<dbReference type="AlphaFoldDB" id="A0A559L3X2"/>
<dbReference type="GO" id="GO:0005783">
    <property type="term" value="C:endoplasmic reticulum"/>
    <property type="evidence" value="ECO:0007669"/>
    <property type="project" value="TreeGrafter"/>
</dbReference>
<dbReference type="Pfam" id="PF00561">
    <property type="entry name" value="Abhydrolase_1"/>
    <property type="match status" value="1"/>
</dbReference>
<evidence type="ECO:0000259" key="1">
    <source>
        <dbReference type="Pfam" id="PF00561"/>
    </source>
</evidence>
<dbReference type="Gene3D" id="3.40.50.1820">
    <property type="entry name" value="alpha/beta hydrolase"/>
    <property type="match status" value="1"/>
</dbReference>
<dbReference type="InterPro" id="IPR000073">
    <property type="entry name" value="AB_hydrolase_1"/>
</dbReference>
<feature type="domain" description="AB hydrolase-1" evidence="1">
    <location>
        <begin position="23"/>
        <end position="133"/>
    </location>
</feature>
<accession>A0A559L3X2</accession>
<sequence length="283" mass="31476">MSQASTLQQELFFKSYNDASPTTIVLLHGLFSCNLEWEHVIPHLSDYHLIVPDLPKHSQSREIGPWSIELAADSVAHLIRKHAHGGQAHVVGLSLGGFTTMELIRRHPDLVKSAFVTGSTPFRPWQVWAAERPSLLHYGLKLVLNSGFYTLSVWMKGLKDHTQLRNEIAANNDWNLVNDAYAGLAKWQHEDVKAVGEKDKRILAAAGDQGDDFDGAKEMALAFRNEGREDGKKSTAVLIKGAIHAWNLQFPELFAEGIKAWVEGKPLPQDFVNLIDGRSDEGA</sequence>
<organism evidence="2 3">
    <name type="scientific">Fusarium oxysporum f. sp. cubense</name>
    <dbReference type="NCBI Taxonomy" id="61366"/>
    <lineage>
        <taxon>Eukaryota</taxon>
        <taxon>Fungi</taxon>
        <taxon>Dikarya</taxon>
        <taxon>Ascomycota</taxon>
        <taxon>Pezizomycotina</taxon>
        <taxon>Sordariomycetes</taxon>
        <taxon>Hypocreomycetidae</taxon>
        <taxon>Hypocreales</taxon>
        <taxon>Nectriaceae</taxon>
        <taxon>Fusarium</taxon>
        <taxon>Fusarium oxysporum species complex</taxon>
    </lineage>
</organism>
<dbReference type="PANTHER" id="PTHR43139">
    <property type="entry name" value="SI:DKEY-122A22.2"/>
    <property type="match status" value="1"/>
</dbReference>
<dbReference type="InterPro" id="IPR029058">
    <property type="entry name" value="AB_hydrolase_fold"/>
</dbReference>
<dbReference type="SUPFAM" id="SSF53474">
    <property type="entry name" value="alpha/beta-Hydrolases"/>
    <property type="match status" value="1"/>
</dbReference>